<evidence type="ECO:0000256" key="1">
    <source>
        <dbReference type="SAM" id="MobiDB-lite"/>
    </source>
</evidence>
<feature type="transmembrane region" description="Helical" evidence="2">
    <location>
        <begin position="469"/>
        <end position="492"/>
    </location>
</feature>
<dbReference type="Proteomes" id="UP001180556">
    <property type="component" value="Unassembled WGS sequence"/>
</dbReference>
<feature type="compositionally biased region" description="Basic and acidic residues" evidence="1">
    <location>
        <begin position="555"/>
        <end position="573"/>
    </location>
</feature>
<feature type="transmembrane region" description="Helical" evidence="2">
    <location>
        <begin position="322"/>
        <end position="340"/>
    </location>
</feature>
<feature type="transmembrane region" description="Helical" evidence="2">
    <location>
        <begin position="69"/>
        <end position="88"/>
    </location>
</feature>
<evidence type="ECO:0000313" key="3">
    <source>
        <dbReference type="EMBL" id="MDT0493271.1"/>
    </source>
</evidence>
<organism evidence="3 4">
    <name type="scientific">Streptomyces stephensoniae</name>
    <dbReference type="NCBI Taxonomy" id="3375367"/>
    <lineage>
        <taxon>Bacteria</taxon>
        <taxon>Bacillati</taxon>
        <taxon>Actinomycetota</taxon>
        <taxon>Actinomycetes</taxon>
        <taxon>Kitasatosporales</taxon>
        <taxon>Streptomycetaceae</taxon>
        <taxon>Streptomyces</taxon>
    </lineage>
</organism>
<feature type="transmembrane region" description="Helical" evidence="2">
    <location>
        <begin position="420"/>
        <end position="448"/>
    </location>
</feature>
<feature type="transmembrane region" description="Helical" evidence="2">
    <location>
        <begin position="109"/>
        <end position="133"/>
    </location>
</feature>
<feature type="transmembrane region" description="Helical" evidence="2">
    <location>
        <begin position="498"/>
        <end position="518"/>
    </location>
</feature>
<sequence length="573" mass="59248">MAGFLTGAGGGSPTGFLGIVQPLVRLKFTVLGHSSDGVRLSRVVFWPGAVLATWGAVLSAGGADARRDVLLLVLAVWGVGWMLGPVFASGAGVLRPAFFSLLPVGRRRLGLALLAAACVGYGPAVTVLSLGAVGVHAVDRGPLPVLPVALLAVPPLLVFMVALSRTVYALMGSAMGSRLGVTMSAIQYGLLIAGLFTGWLAVSSTQQGVAAVVRDGLPGGTAARVLEAFPTAWPVLAVEAAAGGRWGAALGWLLALTAAAVAMAGVCALVLTPRTPVRTSRRRFRPLGSRVLTGRPVLPGTATGAVMGRELRQWWRDPWRSLELQSGAWTGLFIGLIGLVSGVPELLAFTGLALALMTALTSCNLLGQDGTALWLTVVGAGRGAVRADIRGRQAALLVLFGPASVVLTAAFTLFSGEHRFWALASALLPAVLGCAVGVAVLLSVVAATPGVDPKYRVGPNDAGDISYQLWIALYGTLLSALPTVALAVPALLTGRTLLAWAAVPVGVLNGAVAAWLFGRIAYQRLEARLPETFVRLRYGKSIASQQQPDGGGWLDRMERGSVKGNQERKPVGT</sequence>
<dbReference type="EMBL" id="JAVRFG010000030">
    <property type="protein sequence ID" value="MDT0493271.1"/>
    <property type="molecule type" value="Genomic_DNA"/>
</dbReference>
<keyword evidence="2" id="KW-1133">Transmembrane helix</keyword>
<feature type="transmembrane region" description="Helical" evidence="2">
    <location>
        <begin position="249"/>
        <end position="272"/>
    </location>
</feature>
<evidence type="ECO:0000313" key="4">
    <source>
        <dbReference type="Proteomes" id="UP001180556"/>
    </source>
</evidence>
<feature type="transmembrane region" description="Helical" evidence="2">
    <location>
        <begin position="180"/>
        <end position="202"/>
    </location>
</feature>
<gene>
    <name evidence="3" type="ORF">RM717_22475</name>
</gene>
<feature type="transmembrane region" description="Helical" evidence="2">
    <location>
        <begin position="43"/>
        <end position="63"/>
    </location>
</feature>
<name>A0ABU2W5Z5_9ACTN</name>
<proteinExistence type="predicted"/>
<feature type="transmembrane region" description="Helical" evidence="2">
    <location>
        <begin position="145"/>
        <end position="168"/>
    </location>
</feature>
<keyword evidence="4" id="KW-1185">Reference proteome</keyword>
<keyword evidence="2" id="KW-0472">Membrane</keyword>
<reference evidence="4" key="1">
    <citation type="submission" date="2023-07" db="EMBL/GenBank/DDBJ databases">
        <title>30 novel species of actinomycetes from the DSMZ collection.</title>
        <authorList>
            <person name="Nouioui I."/>
        </authorList>
    </citation>
    <scope>NUCLEOTIDE SEQUENCE [LARGE SCALE GENOMIC DNA]</scope>
    <source>
        <strain evidence="4">DSM 40932</strain>
    </source>
</reference>
<evidence type="ECO:0000256" key="2">
    <source>
        <dbReference type="SAM" id="Phobius"/>
    </source>
</evidence>
<protein>
    <recommendedName>
        <fullName evidence="5">Integral membrane transport protein</fullName>
    </recommendedName>
</protein>
<dbReference type="RefSeq" id="WP_311603339.1">
    <property type="nucleotide sequence ID" value="NZ_JAVRFG010000030.1"/>
</dbReference>
<comment type="caution">
    <text evidence="3">The sequence shown here is derived from an EMBL/GenBank/DDBJ whole genome shotgun (WGS) entry which is preliminary data.</text>
</comment>
<feature type="transmembrane region" description="Helical" evidence="2">
    <location>
        <begin position="394"/>
        <end position="414"/>
    </location>
</feature>
<evidence type="ECO:0008006" key="5">
    <source>
        <dbReference type="Google" id="ProtNLM"/>
    </source>
</evidence>
<accession>A0ABU2W5Z5</accession>
<feature type="region of interest" description="Disordered" evidence="1">
    <location>
        <begin position="544"/>
        <end position="573"/>
    </location>
</feature>
<keyword evidence="2" id="KW-0812">Transmembrane</keyword>